<evidence type="ECO:0000313" key="5">
    <source>
        <dbReference type="EMBL" id="MTI26069.1"/>
    </source>
</evidence>
<dbReference type="RefSeq" id="WP_155172857.1">
    <property type="nucleotide sequence ID" value="NZ_BAAAFL010000012.1"/>
</dbReference>
<dbReference type="Proteomes" id="UP000798808">
    <property type="component" value="Unassembled WGS sequence"/>
</dbReference>
<protein>
    <submittedName>
        <fullName evidence="5">AMP-dependent synthetase</fullName>
    </submittedName>
</protein>
<dbReference type="Gene3D" id="3.30.300.30">
    <property type="match status" value="1"/>
</dbReference>
<evidence type="ECO:0000259" key="3">
    <source>
        <dbReference type="Pfam" id="PF00501"/>
    </source>
</evidence>
<feature type="domain" description="AMP-dependent synthetase/ligase" evidence="3">
    <location>
        <begin position="14"/>
        <end position="362"/>
    </location>
</feature>
<feature type="domain" description="AMP-binding enzyme C-terminal" evidence="4">
    <location>
        <begin position="412"/>
        <end position="487"/>
    </location>
</feature>
<dbReference type="InterPro" id="IPR020845">
    <property type="entry name" value="AMP-binding_CS"/>
</dbReference>
<dbReference type="PROSITE" id="PS00455">
    <property type="entry name" value="AMP_BINDING"/>
    <property type="match status" value="1"/>
</dbReference>
<dbReference type="CDD" id="cd17631">
    <property type="entry name" value="FACL_FadD13-like"/>
    <property type="match status" value="1"/>
</dbReference>
<dbReference type="InterPro" id="IPR000873">
    <property type="entry name" value="AMP-dep_synth/lig_dom"/>
</dbReference>
<evidence type="ECO:0000256" key="1">
    <source>
        <dbReference type="ARBA" id="ARBA00006432"/>
    </source>
</evidence>
<comment type="similarity">
    <text evidence="1">Belongs to the ATP-dependent AMP-binding enzyme family.</text>
</comment>
<dbReference type="InterPro" id="IPR025110">
    <property type="entry name" value="AMP-bd_C"/>
</dbReference>
<dbReference type="PANTHER" id="PTHR43201">
    <property type="entry name" value="ACYL-COA SYNTHETASE"/>
    <property type="match status" value="1"/>
</dbReference>
<keyword evidence="6" id="KW-1185">Reference proteome</keyword>
<evidence type="ECO:0000313" key="6">
    <source>
        <dbReference type="Proteomes" id="UP000798808"/>
    </source>
</evidence>
<sequence>MHNLDWIGKWAIYSPDKFAIKDYGSQQELTYQQLNDNALKLADILKSEYSLKKGDRLMVVAEHSSLYVTLFSVAQKTGIILVPVNYRLSVREIDYLISNCTPKMILYELQFKALVMQTTANNQTAIADTGKLTNMVKNRVYKTDIPDSSLDFDDPLFILYTSGTTGFPKGALYTHRMLFWNSVNTALSLDIVSDDLTINCMPAFHTGGWNVLITPLLHKGATIGMMNKFDADQVLGLLESERATIYWGVPTTLKMMLESPLFEKADLSSIRYFLSGGEALPLESIHQWHKKGIKIRQGYGLTEVGPNITSLHHNDAERKIGSIGRPNFYVESKLVNESGEEVKPGEIGEFCLGGNLVTPGYWNNPEATQDAIIDGWFHTGDLMKRDEEGYLYVVDRRKSMFISGGENVYPAEVERVLLSHPAINEAAVIGVKDEKWGEVGKAFIAIKPGRTPAEAEIRDFCIEHLAKYKVPKYFEFIADLPKNDTGKINKKALKSLVL</sequence>
<reference evidence="5 6" key="1">
    <citation type="submission" date="2019-02" db="EMBL/GenBank/DDBJ databases">
        <authorList>
            <person name="Goldberg S.R."/>
            <person name="Haltli B.A."/>
            <person name="Correa H."/>
            <person name="Russell K.G."/>
        </authorList>
    </citation>
    <scope>NUCLEOTIDE SEQUENCE [LARGE SCALE GENOMIC DNA]</scope>
    <source>
        <strain evidence="5 6">JCM 16186</strain>
    </source>
</reference>
<organism evidence="5 6">
    <name type="scientific">Fulvivirga kasyanovii</name>
    <dbReference type="NCBI Taxonomy" id="396812"/>
    <lineage>
        <taxon>Bacteria</taxon>
        <taxon>Pseudomonadati</taxon>
        <taxon>Bacteroidota</taxon>
        <taxon>Cytophagia</taxon>
        <taxon>Cytophagales</taxon>
        <taxon>Fulvivirgaceae</taxon>
        <taxon>Fulvivirga</taxon>
    </lineage>
</organism>
<comment type="caution">
    <text evidence="5">The sequence shown here is derived from an EMBL/GenBank/DDBJ whole genome shotgun (WGS) entry which is preliminary data.</text>
</comment>
<dbReference type="Pfam" id="PF13193">
    <property type="entry name" value="AMP-binding_C"/>
    <property type="match status" value="1"/>
</dbReference>
<dbReference type="Gene3D" id="3.40.50.12780">
    <property type="entry name" value="N-terminal domain of ligase-like"/>
    <property type="match status" value="1"/>
</dbReference>
<proteinExistence type="inferred from homology"/>
<evidence type="ECO:0000259" key="4">
    <source>
        <dbReference type="Pfam" id="PF13193"/>
    </source>
</evidence>
<evidence type="ECO:0000256" key="2">
    <source>
        <dbReference type="ARBA" id="ARBA00022598"/>
    </source>
</evidence>
<dbReference type="InterPro" id="IPR045851">
    <property type="entry name" value="AMP-bd_C_sf"/>
</dbReference>
<name>A0ABW9RPJ5_9BACT</name>
<dbReference type="PANTHER" id="PTHR43201:SF5">
    <property type="entry name" value="MEDIUM-CHAIN ACYL-COA LIGASE ACSF2, MITOCHONDRIAL"/>
    <property type="match status" value="1"/>
</dbReference>
<keyword evidence="2" id="KW-0436">Ligase</keyword>
<dbReference type="EMBL" id="SMLW01000560">
    <property type="protein sequence ID" value="MTI26069.1"/>
    <property type="molecule type" value="Genomic_DNA"/>
</dbReference>
<gene>
    <name evidence="5" type="ORF">E1163_14015</name>
</gene>
<accession>A0ABW9RPJ5</accession>
<dbReference type="InterPro" id="IPR042099">
    <property type="entry name" value="ANL_N_sf"/>
</dbReference>
<dbReference type="Pfam" id="PF00501">
    <property type="entry name" value="AMP-binding"/>
    <property type="match status" value="1"/>
</dbReference>
<dbReference type="SUPFAM" id="SSF56801">
    <property type="entry name" value="Acetyl-CoA synthetase-like"/>
    <property type="match status" value="1"/>
</dbReference>